<dbReference type="SUPFAM" id="SSF47874">
    <property type="entry name" value="Annexin"/>
    <property type="match status" value="1"/>
</dbReference>
<dbReference type="AlphaFoldDB" id="A0A8S2WPB8"/>
<evidence type="ECO:0000313" key="1">
    <source>
        <dbReference type="EMBL" id="CAF4454150.1"/>
    </source>
</evidence>
<comment type="caution">
    <text evidence="1">The sequence shown here is derived from an EMBL/GenBank/DDBJ whole genome shotgun (WGS) entry which is preliminary data.</text>
</comment>
<evidence type="ECO:0000313" key="3">
    <source>
        <dbReference type="Proteomes" id="UP000681967"/>
    </source>
</evidence>
<dbReference type="Proteomes" id="UP000681720">
    <property type="component" value="Unassembled WGS sequence"/>
</dbReference>
<proteinExistence type="predicted"/>
<dbReference type="InterPro" id="IPR037104">
    <property type="entry name" value="Annexin_sf"/>
</dbReference>
<dbReference type="EMBL" id="CAJOBH010067198">
    <property type="protein sequence ID" value="CAF4454150.1"/>
    <property type="molecule type" value="Genomic_DNA"/>
</dbReference>
<name>A0A8S2WPB8_9BILA</name>
<gene>
    <name evidence="1" type="ORF">BYL167_LOCUS33894</name>
    <name evidence="2" type="ORF">GIL414_LOCUS45999</name>
</gene>
<dbReference type="Proteomes" id="UP000681967">
    <property type="component" value="Unassembled WGS sequence"/>
</dbReference>
<evidence type="ECO:0000313" key="2">
    <source>
        <dbReference type="EMBL" id="CAF4772468.1"/>
    </source>
</evidence>
<dbReference type="GO" id="GO:0005509">
    <property type="term" value="F:calcium ion binding"/>
    <property type="evidence" value="ECO:0007669"/>
    <property type="project" value="InterPro"/>
</dbReference>
<reference evidence="1" key="1">
    <citation type="submission" date="2021-02" db="EMBL/GenBank/DDBJ databases">
        <authorList>
            <person name="Nowell W R."/>
        </authorList>
    </citation>
    <scope>NUCLEOTIDE SEQUENCE</scope>
</reference>
<organism evidence="1 3">
    <name type="scientific">Rotaria magnacalcarata</name>
    <dbReference type="NCBI Taxonomy" id="392030"/>
    <lineage>
        <taxon>Eukaryota</taxon>
        <taxon>Metazoa</taxon>
        <taxon>Spiralia</taxon>
        <taxon>Gnathifera</taxon>
        <taxon>Rotifera</taxon>
        <taxon>Eurotatoria</taxon>
        <taxon>Bdelloidea</taxon>
        <taxon>Philodinida</taxon>
        <taxon>Philodinidae</taxon>
        <taxon>Rotaria</taxon>
    </lineage>
</organism>
<accession>A0A8S2WPB8</accession>
<dbReference type="EMBL" id="CAJOBJ010143195">
    <property type="protein sequence ID" value="CAF4772468.1"/>
    <property type="molecule type" value="Genomic_DNA"/>
</dbReference>
<sequence length="43" mass="4978">EETVKSETSGDIQKGILAIIRCVRSRPHFFAEQMRKSMKAREI</sequence>
<protein>
    <submittedName>
        <fullName evidence="1">Uncharacterized protein</fullName>
    </submittedName>
</protein>
<feature type="non-terminal residue" evidence="1">
    <location>
        <position position="1"/>
    </location>
</feature>
<dbReference type="GO" id="GO:0005544">
    <property type="term" value="F:calcium-dependent phospholipid binding"/>
    <property type="evidence" value="ECO:0007669"/>
    <property type="project" value="InterPro"/>
</dbReference>